<evidence type="ECO:0000313" key="6">
    <source>
        <dbReference type="EMBL" id="OXM65256.1"/>
    </source>
</evidence>
<keyword evidence="7" id="KW-1185">Reference proteome</keyword>
<evidence type="ECO:0000256" key="4">
    <source>
        <dbReference type="ARBA" id="ARBA00023033"/>
    </source>
</evidence>
<dbReference type="Pfam" id="PF00296">
    <property type="entry name" value="Bac_luciferase"/>
    <property type="match status" value="1"/>
</dbReference>
<organism evidence="6 7">
    <name type="scientific">Amycolatopsis vastitatis</name>
    <dbReference type="NCBI Taxonomy" id="1905142"/>
    <lineage>
        <taxon>Bacteria</taxon>
        <taxon>Bacillati</taxon>
        <taxon>Actinomycetota</taxon>
        <taxon>Actinomycetes</taxon>
        <taxon>Pseudonocardiales</taxon>
        <taxon>Pseudonocardiaceae</taxon>
        <taxon>Amycolatopsis</taxon>
    </lineage>
</organism>
<dbReference type="InterPro" id="IPR050172">
    <property type="entry name" value="SsuD_RutA_monooxygenase"/>
</dbReference>
<feature type="domain" description="Luciferase-like" evidence="5">
    <location>
        <begin position="20"/>
        <end position="234"/>
    </location>
</feature>
<dbReference type="PANTHER" id="PTHR42847:SF4">
    <property type="entry name" value="ALKANESULFONATE MONOOXYGENASE-RELATED"/>
    <property type="match status" value="1"/>
</dbReference>
<dbReference type="Proteomes" id="UP000215199">
    <property type="component" value="Unassembled WGS sequence"/>
</dbReference>
<dbReference type="EMBL" id="NMUL01000023">
    <property type="protein sequence ID" value="OXM65256.1"/>
    <property type="molecule type" value="Genomic_DNA"/>
</dbReference>
<evidence type="ECO:0000256" key="3">
    <source>
        <dbReference type="ARBA" id="ARBA00023002"/>
    </source>
</evidence>
<dbReference type="InterPro" id="IPR011251">
    <property type="entry name" value="Luciferase-like_dom"/>
</dbReference>
<dbReference type="InterPro" id="IPR019923">
    <property type="entry name" value="Lucif-like_OxRdtase_MSMEG_2516"/>
</dbReference>
<gene>
    <name evidence="6" type="ORF">CF165_23235</name>
</gene>
<dbReference type="SUPFAM" id="SSF51679">
    <property type="entry name" value="Bacterial luciferase-like"/>
    <property type="match status" value="1"/>
</dbReference>
<evidence type="ECO:0000256" key="2">
    <source>
        <dbReference type="ARBA" id="ARBA00022643"/>
    </source>
</evidence>
<dbReference type="Gene3D" id="3.20.20.30">
    <property type="entry name" value="Luciferase-like domain"/>
    <property type="match status" value="1"/>
</dbReference>
<sequence length="310" mass="34246">MGTFKFGVSFFGSGRRDEWIAKCRRAEELGYDVITVSDHLGTGRYAPFPVLAMAAAVTERPRLGTLVSNVPFYNLALFAREASSTATLLDGRLDLGLGAGNKKTEFDAAGLPWRKASERIAYLDESIGYLREHFEGEGLELPRLLIAGNSDGVLDLAAEHADVVGFAGLRQQPGKPPGTFKLDNAEAMDERVAYFRSRAGHREAEYNMLVQRVVVTEDRRAAAAAWHEETERSTARDVDELLDVPQLLLGTVEEIAGQLENRRERYGFSYITVFEPYLETFAPVLKELQCPTEASPRAGGSATRTPESRQ</sequence>
<dbReference type="AlphaFoldDB" id="A0A229T1W4"/>
<keyword evidence="1" id="KW-0285">Flavoprotein</keyword>
<proteinExistence type="predicted"/>
<evidence type="ECO:0000259" key="5">
    <source>
        <dbReference type="Pfam" id="PF00296"/>
    </source>
</evidence>
<dbReference type="PANTHER" id="PTHR42847">
    <property type="entry name" value="ALKANESULFONATE MONOOXYGENASE"/>
    <property type="match status" value="1"/>
</dbReference>
<dbReference type="NCBIfam" id="TIGR03621">
    <property type="entry name" value="F420_MSMEG_2516"/>
    <property type="match status" value="1"/>
</dbReference>
<keyword evidence="2" id="KW-0288">FMN</keyword>
<reference evidence="7" key="1">
    <citation type="submission" date="2017-07" db="EMBL/GenBank/DDBJ databases">
        <title>Comparative genome mining reveals phylogenetic distribution patterns of secondary metabolites in Amycolatopsis.</title>
        <authorList>
            <person name="Adamek M."/>
            <person name="Alanjary M."/>
            <person name="Sales-Ortells H."/>
            <person name="Goodfellow M."/>
            <person name="Bull A.T."/>
            <person name="Kalinowski J."/>
            <person name="Ziemert N."/>
        </authorList>
    </citation>
    <scope>NUCLEOTIDE SEQUENCE [LARGE SCALE GENOMIC DNA]</scope>
    <source>
        <strain evidence="7">H5</strain>
    </source>
</reference>
<dbReference type="InterPro" id="IPR036661">
    <property type="entry name" value="Luciferase-like_sf"/>
</dbReference>
<dbReference type="GO" id="GO:0046306">
    <property type="term" value="P:alkanesulfonate catabolic process"/>
    <property type="evidence" value="ECO:0007669"/>
    <property type="project" value="TreeGrafter"/>
</dbReference>
<dbReference type="OrthoDB" id="4288123at2"/>
<accession>A0A229T1W4</accession>
<comment type="caution">
    <text evidence="6">The sequence shown here is derived from an EMBL/GenBank/DDBJ whole genome shotgun (WGS) entry which is preliminary data.</text>
</comment>
<protein>
    <submittedName>
        <fullName evidence="6">F420-dependent oxidoreductase</fullName>
    </submittedName>
</protein>
<evidence type="ECO:0000313" key="7">
    <source>
        <dbReference type="Proteomes" id="UP000215199"/>
    </source>
</evidence>
<dbReference type="GO" id="GO:0008726">
    <property type="term" value="F:alkanesulfonate monooxygenase activity"/>
    <property type="evidence" value="ECO:0007669"/>
    <property type="project" value="TreeGrafter"/>
</dbReference>
<keyword evidence="4" id="KW-0503">Monooxygenase</keyword>
<name>A0A229T1W4_9PSEU</name>
<evidence type="ECO:0000256" key="1">
    <source>
        <dbReference type="ARBA" id="ARBA00022630"/>
    </source>
</evidence>
<dbReference type="RefSeq" id="WP_093949661.1">
    <property type="nucleotide sequence ID" value="NZ_NMUL01000023.1"/>
</dbReference>
<keyword evidence="3" id="KW-0560">Oxidoreductase</keyword>